<dbReference type="Pfam" id="PF04326">
    <property type="entry name" value="SLFN_AlbA_2"/>
    <property type="match status" value="1"/>
</dbReference>
<evidence type="ECO:0000313" key="3">
    <source>
        <dbReference type="Proteomes" id="UP000618319"/>
    </source>
</evidence>
<keyword evidence="3" id="KW-1185">Reference proteome</keyword>
<gene>
    <name evidence="2" type="ORF">C4F40_02795</name>
</gene>
<evidence type="ECO:0000313" key="2">
    <source>
        <dbReference type="EMBL" id="MBE8719652.1"/>
    </source>
</evidence>
<dbReference type="InterPro" id="IPR007421">
    <property type="entry name" value="Schlafen_AlbA_2_dom"/>
</dbReference>
<proteinExistence type="predicted"/>
<dbReference type="Proteomes" id="UP000618319">
    <property type="component" value="Unassembled WGS sequence"/>
</dbReference>
<sequence length="321" mass="36393">MIMNKFLLLIDDKEEFKDSFLIEAQSKGYRTAWGRSKQELEEKIPLLNRKITAIILDVKCLLTNNQEIENNNFIGAALSFLDRNYKHLPRVILTGDEEAFTNANNIFSESELIFKKDPTGLNNLFIKLDEFHQELPNRLMTIDEKEILSLIDNSEGRILEFKSALQYDFFYGKKNKSGHHNILKSLAAFSNSDGGVLLLGVNDDKSICGLEDGDFSTLVGGDKEDAYKLLLDELVQTSFGNDFQSNLEAIKFYKVKGKTVCKIVVKGKHSSPIYINMPAADGTISQVLFIRGQASTRKLNDNEVSSYLKNNWPERFNVLSQ</sequence>
<protein>
    <recommendedName>
        <fullName evidence="1">Schlafen AlbA-2 domain-containing protein</fullName>
    </recommendedName>
</protein>
<dbReference type="Gene3D" id="3.30.950.30">
    <property type="entry name" value="Schlafen, AAA domain"/>
    <property type="match status" value="1"/>
</dbReference>
<feature type="domain" description="Schlafen AlbA-2" evidence="1">
    <location>
        <begin position="155"/>
        <end position="299"/>
    </location>
</feature>
<evidence type="ECO:0000259" key="1">
    <source>
        <dbReference type="Pfam" id="PF04326"/>
    </source>
</evidence>
<dbReference type="PANTHER" id="PTHR30595:SF6">
    <property type="entry name" value="SCHLAFEN ALBA-2 DOMAIN-CONTAINING PROTEIN"/>
    <property type="match status" value="1"/>
</dbReference>
<dbReference type="InterPro" id="IPR038461">
    <property type="entry name" value="Schlafen_AlbA_2_dom_sf"/>
</dbReference>
<name>A0ABR9T3T1_9SPHI</name>
<comment type="caution">
    <text evidence="2">The sequence shown here is derived from an EMBL/GenBank/DDBJ whole genome shotgun (WGS) entry which is preliminary data.</text>
</comment>
<organism evidence="2 3">
    <name type="scientific">Sphingobacterium pedocola</name>
    <dbReference type="NCBI Taxonomy" id="2082722"/>
    <lineage>
        <taxon>Bacteria</taxon>
        <taxon>Pseudomonadati</taxon>
        <taxon>Bacteroidota</taxon>
        <taxon>Sphingobacteriia</taxon>
        <taxon>Sphingobacteriales</taxon>
        <taxon>Sphingobacteriaceae</taxon>
        <taxon>Sphingobacterium</taxon>
    </lineage>
</organism>
<dbReference type="EMBL" id="PSKQ01000013">
    <property type="protein sequence ID" value="MBE8719652.1"/>
    <property type="molecule type" value="Genomic_DNA"/>
</dbReference>
<reference evidence="2 3" key="1">
    <citation type="submission" date="2018-02" db="EMBL/GenBank/DDBJ databases">
        <title>Sphingobacterium KA21.</title>
        <authorList>
            <person name="Vasarhelyi B.M."/>
            <person name="Deshmukh S."/>
            <person name="Balint B."/>
            <person name="Kukolya J."/>
        </authorList>
    </citation>
    <scope>NUCLEOTIDE SEQUENCE [LARGE SCALE GENOMIC DNA]</scope>
    <source>
        <strain evidence="2 3">Ka21</strain>
    </source>
</reference>
<dbReference type="PANTHER" id="PTHR30595">
    <property type="entry name" value="GLPR-RELATED TRANSCRIPTIONAL REPRESSOR"/>
    <property type="match status" value="1"/>
</dbReference>
<accession>A0ABR9T3T1</accession>